<protein>
    <submittedName>
        <fullName evidence="2">Uncharacterized protein</fullName>
    </submittedName>
</protein>
<accession>K0RFK4</accession>
<feature type="compositionally biased region" description="Basic and acidic residues" evidence="1">
    <location>
        <begin position="71"/>
        <end position="90"/>
    </location>
</feature>
<dbReference type="Proteomes" id="UP000266841">
    <property type="component" value="Unassembled WGS sequence"/>
</dbReference>
<feature type="region of interest" description="Disordered" evidence="1">
    <location>
        <begin position="63"/>
        <end position="94"/>
    </location>
</feature>
<feature type="non-terminal residue" evidence="2">
    <location>
        <position position="1"/>
    </location>
</feature>
<proteinExistence type="predicted"/>
<name>K0RFK4_THAOC</name>
<comment type="caution">
    <text evidence="2">The sequence shown here is derived from an EMBL/GenBank/DDBJ whole genome shotgun (WGS) entry which is preliminary data.</text>
</comment>
<reference evidence="2 3" key="1">
    <citation type="journal article" date="2012" name="Genome Biol.">
        <title>Genome and low-iron response of an oceanic diatom adapted to chronic iron limitation.</title>
        <authorList>
            <person name="Lommer M."/>
            <person name="Specht M."/>
            <person name="Roy A.S."/>
            <person name="Kraemer L."/>
            <person name="Andreson R."/>
            <person name="Gutowska M.A."/>
            <person name="Wolf J."/>
            <person name="Bergner S.V."/>
            <person name="Schilhabel M.B."/>
            <person name="Klostermeier U.C."/>
            <person name="Beiko R.G."/>
            <person name="Rosenstiel P."/>
            <person name="Hippler M."/>
            <person name="Laroche J."/>
        </authorList>
    </citation>
    <scope>NUCLEOTIDE SEQUENCE [LARGE SCALE GENOMIC DNA]</scope>
    <source>
        <strain evidence="2 3">CCMP1005</strain>
    </source>
</reference>
<keyword evidence="3" id="KW-1185">Reference proteome</keyword>
<evidence type="ECO:0000313" key="2">
    <source>
        <dbReference type="EMBL" id="EJK52523.1"/>
    </source>
</evidence>
<dbReference type="EMBL" id="AGNL01039647">
    <property type="protein sequence ID" value="EJK52523.1"/>
    <property type="molecule type" value="Genomic_DNA"/>
</dbReference>
<organism evidence="2 3">
    <name type="scientific">Thalassiosira oceanica</name>
    <name type="common">Marine diatom</name>
    <dbReference type="NCBI Taxonomy" id="159749"/>
    <lineage>
        <taxon>Eukaryota</taxon>
        <taxon>Sar</taxon>
        <taxon>Stramenopiles</taxon>
        <taxon>Ochrophyta</taxon>
        <taxon>Bacillariophyta</taxon>
        <taxon>Coscinodiscophyceae</taxon>
        <taxon>Thalassiosirophycidae</taxon>
        <taxon>Thalassiosirales</taxon>
        <taxon>Thalassiosiraceae</taxon>
        <taxon>Thalassiosira</taxon>
    </lineage>
</organism>
<evidence type="ECO:0000256" key="1">
    <source>
        <dbReference type="SAM" id="MobiDB-lite"/>
    </source>
</evidence>
<dbReference type="AlphaFoldDB" id="K0RFK4"/>
<gene>
    <name evidence="2" type="ORF">THAOC_28187</name>
</gene>
<evidence type="ECO:0000313" key="3">
    <source>
        <dbReference type="Proteomes" id="UP000266841"/>
    </source>
</evidence>
<sequence length="132" mass="14842">KNKNRGERFRNVRSLFRPFDDFDPRREGIGVTMDGERADFAQPSVIRLSSLFRLGTEKENLSVDDASNRVSEAERPTSRGRGESPRDGDAVRGGGSLAFRRRCAIVPFRVVDRERRTAGERRCTGTGELKLG</sequence>